<name>A0A158C7R7_9BURK</name>
<dbReference type="EMBL" id="FCOF02000024">
    <property type="protein sequence ID" value="SAK78311.1"/>
    <property type="molecule type" value="Genomic_DNA"/>
</dbReference>
<comment type="caution">
    <text evidence="1">The sequence shown here is derived from an EMBL/GenBank/DDBJ whole genome shotgun (WGS) entry which is preliminary data.</text>
</comment>
<protein>
    <submittedName>
        <fullName evidence="1">Uncharacterized protein</fullName>
    </submittedName>
</protein>
<evidence type="ECO:0000313" key="2">
    <source>
        <dbReference type="Proteomes" id="UP000054870"/>
    </source>
</evidence>
<accession>A0A158C7R7</accession>
<organism evidence="1 2">
    <name type="scientific">Caballeronia catudaia</name>
    <dbReference type="NCBI Taxonomy" id="1777136"/>
    <lineage>
        <taxon>Bacteria</taxon>
        <taxon>Pseudomonadati</taxon>
        <taxon>Pseudomonadota</taxon>
        <taxon>Betaproteobacteria</taxon>
        <taxon>Burkholderiales</taxon>
        <taxon>Burkholderiaceae</taxon>
        <taxon>Caballeronia</taxon>
    </lineage>
</organism>
<proteinExistence type="predicted"/>
<sequence length="34" mass="4238">MELTRLRRWIYHVMLVRSGRCCTLTRERLNQSCR</sequence>
<keyword evidence="2" id="KW-1185">Reference proteome</keyword>
<dbReference type="AlphaFoldDB" id="A0A158C7R7"/>
<dbReference type="Proteomes" id="UP000054870">
    <property type="component" value="Unassembled WGS sequence"/>
</dbReference>
<gene>
    <name evidence="1" type="ORF">AWB75_04658</name>
</gene>
<evidence type="ECO:0000313" key="1">
    <source>
        <dbReference type="EMBL" id="SAK78311.1"/>
    </source>
</evidence>
<reference evidence="1" key="1">
    <citation type="submission" date="2016-01" db="EMBL/GenBank/DDBJ databases">
        <authorList>
            <person name="Peeters C."/>
        </authorList>
    </citation>
    <scope>NUCLEOTIDE SEQUENCE [LARGE SCALE GENOMIC DNA]</scope>
    <source>
        <strain evidence="1">LMG 29318</strain>
    </source>
</reference>